<proteinExistence type="predicted"/>
<dbReference type="EMBL" id="VJNB01000013">
    <property type="protein sequence ID" value="TSE18487.1"/>
    <property type="molecule type" value="Genomic_DNA"/>
</dbReference>
<dbReference type="InterPro" id="IPR044894">
    <property type="entry name" value="TubC_N_sf"/>
</dbReference>
<evidence type="ECO:0000313" key="2">
    <source>
        <dbReference type="EMBL" id="TSE18487.1"/>
    </source>
</evidence>
<gene>
    <name evidence="2" type="ORF">Talka_02130</name>
</gene>
<dbReference type="RefSeq" id="WP_143891325.1">
    <property type="nucleotide sequence ID" value="NZ_VJNB01000013.1"/>
</dbReference>
<feature type="region of interest" description="Disordered" evidence="1">
    <location>
        <begin position="129"/>
        <end position="155"/>
    </location>
</feature>
<evidence type="ECO:0008006" key="4">
    <source>
        <dbReference type="Google" id="ProtNLM"/>
    </source>
</evidence>
<comment type="caution">
    <text evidence="2">The sequence shown here is derived from an EMBL/GenBank/DDBJ whole genome shotgun (WGS) entry which is preliminary data.</text>
</comment>
<feature type="region of interest" description="Disordered" evidence="1">
    <location>
        <begin position="58"/>
        <end position="85"/>
    </location>
</feature>
<name>A0A554W4I5_9BURK</name>
<dbReference type="AlphaFoldDB" id="A0A554W4I5"/>
<evidence type="ECO:0000256" key="1">
    <source>
        <dbReference type="SAM" id="MobiDB-lite"/>
    </source>
</evidence>
<feature type="compositionally biased region" description="Low complexity" evidence="1">
    <location>
        <begin position="71"/>
        <end position="83"/>
    </location>
</feature>
<protein>
    <recommendedName>
        <fullName evidence="4">TubC N-terminal docking domain-containing protein</fullName>
    </recommendedName>
</protein>
<evidence type="ECO:0000313" key="3">
    <source>
        <dbReference type="Proteomes" id="UP000315736"/>
    </source>
</evidence>
<dbReference type="OrthoDB" id="9157610at2"/>
<organism evidence="2 3">
    <name type="scientific">Tepidimonas alkaliphilus</name>
    <dbReference type="NCBI Taxonomy" id="2588942"/>
    <lineage>
        <taxon>Bacteria</taxon>
        <taxon>Pseudomonadati</taxon>
        <taxon>Pseudomonadota</taxon>
        <taxon>Betaproteobacteria</taxon>
        <taxon>Burkholderiales</taxon>
        <taxon>Tepidimonas</taxon>
    </lineage>
</organism>
<dbReference type="Gene3D" id="1.10.10.1830">
    <property type="entry name" value="Non-ribosomal peptide synthase, adenylation domain"/>
    <property type="match status" value="1"/>
</dbReference>
<dbReference type="Proteomes" id="UP000315736">
    <property type="component" value="Unassembled WGS sequence"/>
</dbReference>
<reference evidence="2 3" key="1">
    <citation type="submission" date="2019-07" db="EMBL/GenBank/DDBJ databases">
        <title>Tepidimonas alkaliphilus YIM 72238 draft genome.</title>
        <authorList>
            <person name="Da Costa M.S."/>
            <person name="Froufe H.J.C."/>
            <person name="Egas C."/>
            <person name="Albuquerque L."/>
        </authorList>
    </citation>
    <scope>NUCLEOTIDE SEQUENCE [LARGE SCALE GENOMIC DNA]</scope>
    <source>
        <strain evidence="2 3">YIM 72238</strain>
    </source>
</reference>
<accession>A0A554W4I5</accession>
<sequence length="254" mass="27390">MTPRELLTRCAAAGITLAAEAGRLRVAGPAEAVREFTPLLREHRDELLALLGQGAQAADDPLHAEGPSVAPDPAGQAADPGTPCGNAWREADAAYQRHHWACSVCSSAGRGYGSRCPQGARLWAAYTAQPSPATSKPARQPQASPEPPRYPFERERRAWTPASDAEIERMAALHARAVEFGLDPQQADCAADVAHWSDRLGNTRLCLACAHLRAGTASRWHCVAQRLPLAERFVLQPHRCPQFSGLETKRGNDA</sequence>
<keyword evidence="3" id="KW-1185">Reference proteome</keyword>